<dbReference type="Proteomes" id="UP001595765">
    <property type="component" value="Unassembled WGS sequence"/>
</dbReference>
<dbReference type="InterPro" id="IPR009839">
    <property type="entry name" value="SseB_N"/>
</dbReference>
<keyword evidence="4" id="KW-1185">Reference proteome</keyword>
<organism evidence="3 4">
    <name type="scientific">Streptomyces polygonati</name>
    <dbReference type="NCBI Taxonomy" id="1617087"/>
    <lineage>
        <taxon>Bacteria</taxon>
        <taxon>Bacillati</taxon>
        <taxon>Actinomycetota</taxon>
        <taxon>Actinomycetes</taxon>
        <taxon>Kitasatosporales</taxon>
        <taxon>Streptomycetaceae</taxon>
        <taxon>Streptomyces</taxon>
    </lineage>
</organism>
<evidence type="ECO:0000313" key="3">
    <source>
        <dbReference type="EMBL" id="MFC4031732.1"/>
    </source>
</evidence>
<dbReference type="EMBL" id="JBHSBB010000008">
    <property type="protein sequence ID" value="MFC4031732.1"/>
    <property type="molecule type" value="Genomic_DNA"/>
</dbReference>
<dbReference type="RefSeq" id="WP_386428070.1">
    <property type="nucleotide sequence ID" value="NZ_JBHSBB010000008.1"/>
</dbReference>
<reference evidence="4" key="1">
    <citation type="journal article" date="2019" name="Int. J. Syst. Evol. Microbiol.">
        <title>The Global Catalogue of Microorganisms (GCM) 10K type strain sequencing project: providing services to taxonomists for standard genome sequencing and annotation.</title>
        <authorList>
            <consortium name="The Broad Institute Genomics Platform"/>
            <consortium name="The Broad Institute Genome Sequencing Center for Infectious Disease"/>
            <person name="Wu L."/>
            <person name="Ma J."/>
        </authorList>
    </citation>
    <scope>NUCLEOTIDE SEQUENCE [LARGE SCALE GENOMIC DNA]</scope>
    <source>
        <strain evidence="4">CGMCC 4.7237</strain>
    </source>
</reference>
<dbReference type="Pfam" id="PF07179">
    <property type="entry name" value="SseB"/>
    <property type="match status" value="1"/>
</dbReference>
<sequence>MIEEAHPAEQHTGRAQPGPVGNTPARARQPAGSWLYSIDPGYDPDGTVPPHAVIGAWPVGPDGEPGEFVTNPGYRPSQLSLLFTDQAGSGPAGDGGPAGEAGLPTDPVDAAMRRAATGQGTEAAVLDALAGTTVYLPTNAAGELTAYEDEDGPYVTVLTDPRQAPPAAPRLLPVESAELLGLLPDETALWINPESEVSMGVSSAQLRAALATRAAPAGRAAAAAERDPRPDAPSTGLPGLPGIPRKGRVSGGG</sequence>
<name>A0ABV8HI31_9ACTN</name>
<proteinExistence type="predicted"/>
<feature type="domain" description="SseB protein N-terminal" evidence="2">
    <location>
        <begin position="109"/>
        <end position="207"/>
    </location>
</feature>
<feature type="compositionally biased region" description="Basic and acidic residues" evidence="1">
    <location>
        <begin position="1"/>
        <end position="12"/>
    </location>
</feature>
<comment type="caution">
    <text evidence="3">The sequence shown here is derived from an EMBL/GenBank/DDBJ whole genome shotgun (WGS) entry which is preliminary data.</text>
</comment>
<evidence type="ECO:0000259" key="2">
    <source>
        <dbReference type="Pfam" id="PF07179"/>
    </source>
</evidence>
<evidence type="ECO:0000256" key="1">
    <source>
        <dbReference type="SAM" id="MobiDB-lite"/>
    </source>
</evidence>
<feature type="region of interest" description="Disordered" evidence="1">
    <location>
        <begin position="215"/>
        <end position="253"/>
    </location>
</feature>
<feature type="region of interest" description="Disordered" evidence="1">
    <location>
        <begin position="1"/>
        <end position="30"/>
    </location>
</feature>
<gene>
    <name evidence="3" type="ORF">ACFO3J_09600</name>
</gene>
<feature type="region of interest" description="Disordered" evidence="1">
    <location>
        <begin position="86"/>
        <end position="106"/>
    </location>
</feature>
<protein>
    <submittedName>
        <fullName evidence="3">SseB family protein</fullName>
    </submittedName>
</protein>
<feature type="compositionally biased region" description="Gly residues" evidence="1">
    <location>
        <begin position="90"/>
        <end position="99"/>
    </location>
</feature>
<evidence type="ECO:0000313" key="4">
    <source>
        <dbReference type="Proteomes" id="UP001595765"/>
    </source>
</evidence>
<accession>A0ABV8HI31</accession>